<reference evidence="4" key="1">
    <citation type="journal article" date="2019" name="Int. J. Syst. Evol. Microbiol.">
        <title>The Global Catalogue of Microorganisms (GCM) 10K type strain sequencing project: providing services to taxonomists for standard genome sequencing and annotation.</title>
        <authorList>
            <consortium name="The Broad Institute Genomics Platform"/>
            <consortium name="The Broad Institute Genome Sequencing Center for Infectious Disease"/>
            <person name="Wu L."/>
            <person name="Ma J."/>
        </authorList>
    </citation>
    <scope>NUCLEOTIDE SEQUENCE [LARGE SCALE GENOMIC DNA]</scope>
    <source>
        <strain evidence="4">NBRC 105830</strain>
    </source>
</reference>
<sequence>MTETTSCILQGPGTTYRAARGTELRARSWRTEGLLRMFENVLEVGENPDELIVYASLGKAARSWEQAHAIAQQLLTMPESQTLVLQSGAAIGLVDTGAASPIVLSAVNNTVGRWSTPERFYERAAAGQTMWGGLTAGAWQYIGRQGCCRAPTSCSAPSRAATSAPSPAPRRRRSPAGGCSRAALVGWVLRSRSAPRCWASRPSP</sequence>
<dbReference type="PANTHER" id="PTHR12216:SF4">
    <property type="entry name" value="UROCANATE HYDRATASE"/>
    <property type="match status" value="1"/>
</dbReference>
<feature type="region of interest" description="Disordered" evidence="1">
    <location>
        <begin position="153"/>
        <end position="178"/>
    </location>
</feature>
<evidence type="ECO:0000313" key="3">
    <source>
        <dbReference type="EMBL" id="GMA21170.1"/>
    </source>
</evidence>
<accession>A0ABQ6HSG3</accession>
<dbReference type="InterPro" id="IPR023637">
    <property type="entry name" value="Urocanase-like"/>
</dbReference>
<dbReference type="InterPro" id="IPR035400">
    <property type="entry name" value="Urocanase_N"/>
</dbReference>
<protein>
    <recommendedName>
        <fullName evidence="2">Urocanase N-terminal domain-containing protein</fullName>
    </recommendedName>
</protein>
<evidence type="ECO:0000256" key="1">
    <source>
        <dbReference type="SAM" id="MobiDB-lite"/>
    </source>
</evidence>
<keyword evidence="4" id="KW-1185">Reference proteome</keyword>
<feature type="compositionally biased region" description="Low complexity" evidence="1">
    <location>
        <begin position="153"/>
        <end position="165"/>
    </location>
</feature>
<proteinExistence type="predicted"/>
<dbReference type="InterPro" id="IPR036190">
    <property type="entry name" value="Urocanase_sf"/>
</dbReference>
<dbReference type="Pfam" id="PF17391">
    <property type="entry name" value="Urocanase_N"/>
    <property type="match status" value="1"/>
</dbReference>
<organism evidence="3 4">
    <name type="scientific">Arsenicicoccus piscis</name>
    <dbReference type="NCBI Taxonomy" id="673954"/>
    <lineage>
        <taxon>Bacteria</taxon>
        <taxon>Bacillati</taxon>
        <taxon>Actinomycetota</taxon>
        <taxon>Actinomycetes</taxon>
        <taxon>Micrococcales</taxon>
        <taxon>Intrasporangiaceae</taxon>
        <taxon>Arsenicicoccus</taxon>
    </lineage>
</organism>
<name>A0ABQ6HSG3_9MICO</name>
<dbReference type="PANTHER" id="PTHR12216">
    <property type="entry name" value="UROCANATE HYDRATASE"/>
    <property type="match status" value="1"/>
</dbReference>
<evidence type="ECO:0000313" key="4">
    <source>
        <dbReference type="Proteomes" id="UP001157109"/>
    </source>
</evidence>
<evidence type="ECO:0000259" key="2">
    <source>
        <dbReference type="Pfam" id="PF17391"/>
    </source>
</evidence>
<dbReference type="Proteomes" id="UP001157109">
    <property type="component" value="Unassembled WGS sequence"/>
</dbReference>
<gene>
    <name evidence="3" type="ORF">GCM10025862_31910</name>
</gene>
<feature type="domain" description="Urocanase N-terminal" evidence="2">
    <location>
        <begin position="17"/>
        <end position="139"/>
    </location>
</feature>
<dbReference type="EMBL" id="BSUJ01000001">
    <property type="protein sequence ID" value="GMA21170.1"/>
    <property type="molecule type" value="Genomic_DNA"/>
</dbReference>
<dbReference type="SUPFAM" id="SSF111326">
    <property type="entry name" value="Urocanase"/>
    <property type="match status" value="1"/>
</dbReference>
<comment type="caution">
    <text evidence="3">The sequence shown here is derived from an EMBL/GenBank/DDBJ whole genome shotgun (WGS) entry which is preliminary data.</text>
</comment>
<dbReference type="Gene3D" id="3.40.1770.10">
    <property type="entry name" value="Urocanase superfamily"/>
    <property type="match status" value="1"/>
</dbReference>